<evidence type="ECO:0000313" key="4">
    <source>
        <dbReference type="Proteomes" id="UP000332933"/>
    </source>
</evidence>
<accession>A0A485KCC6</accession>
<protein>
    <submittedName>
        <fullName evidence="3">Aste57867_4777 protein</fullName>
    </submittedName>
</protein>
<feature type="transmembrane region" description="Helical" evidence="1">
    <location>
        <begin position="804"/>
        <end position="824"/>
    </location>
</feature>
<feature type="transmembrane region" description="Helical" evidence="1">
    <location>
        <begin position="635"/>
        <end position="656"/>
    </location>
</feature>
<dbReference type="OrthoDB" id="75649at2759"/>
<dbReference type="Proteomes" id="UP000332933">
    <property type="component" value="Unassembled WGS sequence"/>
</dbReference>
<sequence length="1801" mass="198525">MAKHTVIVAAYEPSANDQDTTPPAEPAATKPGDVLKRTCITTPEHKTFLSSDVPMTRREAVEAAAGVLYVIGSVAWGVWYLLNLFPSVANDMWWPNFNATGPQTFLGDMCNLVLAVSDATTDLNMFSKSNGWIKDYSKATTVMQLSPVYPRMLVMQSTTNLEDAIRGIHATSLTLNMRMVTQYCWADFDKQFQLAHTALRQARCNANDADNAAVHLESLLRNVAWVDMVNTYGGPGGVFDVVVGMGVREFPGGAAWLASVHNAFVDVPTEAAYWRLKGSTRWQLLWHNAWQVGVDETITITNAVGMDQNLALKKIPYVHRGAAWNSIILYYGFWNELSTDYAANVSLVRNSTMHPPNDSFFQNYAGISAVPAALGWLAYFGPYGSIDTKFVTAPTSLATAYLAFANAVGKAIDNTPWFAELTSGVVNPTPPSWLNPNLLYYGGSPVCTRGVPQPYVQESFGFTDGCLAQNALAVTLDPTAVVFALFGTIVDGGMALADQLFNFCALCSTKTKPICIDVLTKAAAVYTSMDMQPSLKQLFQQVVPDVASIRLLQLAKNTTTNNSVALTQTLVPRADPWGFFGWIYLYDWTVQTREVVRFEGDVNTITLVSMEYSLQPFAPSSLEIPQSAGRYLKVLALYATGMFGVVALVMLLYTAHSKGRVLGRNLFRFNRVAGSVWVGRIFLFLRGMTAVCLLGTSNVTFTTNQGFVFFDWIPYTVLETLLVSGEATWVIYMMQDVLVAFLHEHSYYAAPMSSSLAWAIVFALERHSSIKATLTLNRTCLIITSAKQLRCNSAQLQFGRFSRVLTILVAQTGSVFLFYAVAVWRRWRRHIPPMTLLISGPSEAFLDIPTCHEDDRESWTSFDKVTCVMCGLLSYHSGYASYVFDLKSWTIIKQNDVEAKGSRQYSCAFQRPTFKQLPTSSPLTSGKPFSWLNRCFAVAGLSYMMASLAGSILYIFSTERNMANDFWWAGFNSTGAQAYLGNWYATQLMLNPNAYSDALDDTKYGDPTGYNTSSTTISVSQLYAKTVQFEAINTIESAIDGLRRLDACAFTTVMTQYCWLDFHRQYPMANTAARQHRCLSYATNGAVFLEAGLRNIQWSQFTTCHGAAFETAFANDLRGTQDGTTWLHNVQNVVTSASDEAIYWRTFQLQSYTTQYQNFKMLGLIETFNIQNAFGVTYPMTIKSSRGVFQYASQSSQILYWSFDNDLSGVVTGSSPLFGRSLLASSANFAYANTSVEAALVTAGYLSWPVGSTFAALRQTLGPFGSIDARHVVCPQSLRQFYKRTSQAIATLVSVNAAAQNDYLSLPFTASWLTCPPPWLNLSRFPGNVMCPASGTKSSTAMLSLWVDGGCSSLTESTYPTRMSNFIASLATNTADVAATCNAEKRNPAMCRTLLNESQVFANKYWDAPTLATFAAEAALAQRETTVLNVSFLQFSSDTGAALTLQLFGIANFYYFSWNFAVEWLLGTREVVSFEGDVGTLVLLSSVSLATALPPNPLEISANVALYFRGVVLYITAILCLVSAMATVYILASGGRIEGLNMLELSRVGGIVWTGRSLLFLRSMVAISLLSTVTLDLVQYGPLGGMTRFESGHLEWYKLILAAGEVGWLVYVLVDIIIIFTRAYTTTYAVLCGLLVWMVAAIFSVGFPVAHSATVDRTCLIMQLDFQLACDAGTVTVGSVSRFLQLIAIALGCIVGCYAIERIRQPHLKDSRATASLLLSSSSKYLFALDDWKFKDAYYLDKASAVITGILCIEHQTKFYVLDIKLWRTFVVEVPDELAVPQSHNMYYRSQHAFPLIGSGV</sequence>
<feature type="transmembrane region" description="Helical" evidence="1">
    <location>
        <begin position="935"/>
        <end position="956"/>
    </location>
</feature>
<evidence type="ECO:0000313" key="3">
    <source>
        <dbReference type="EMBL" id="VFT81872.1"/>
    </source>
</evidence>
<reference evidence="2" key="2">
    <citation type="submission" date="2019-06" db="EMBL/GenBank/DDBJ databases">
        <title>Genomics analysis of Aphanomyces spp. identifies a new class of oomycete effector associated with host adaptation.</title>
        <authorList>
            <person name="Gaulin E."/>
        </authorList>
    </citation>
    <scope>NUCLEOTIDE SEQUENCE</scope>
    <source>
        <strain evidence="2">CBS 578.67</strain>
    </source>
</reference>
<organism evidence="3 4">
    <name type="scientific">Aphanomyces stellatus</name>
    <dbReference type="NCBI Taxonomy" id="120398"/>
    <lineage>
        <taxon>Eukaryota</taxon>
        <taxon>Sar</taxon>
        <taxon>Stramenopiles</taxon>
        <taxon>Oomycota</taxon>
        <taxon>Saprolegniomycetes</taxon>
        <taxon>Saprolegniales</taxon>
        <taxon>Verrucalvaceae</taxon>
        <taxon>Aphanomyces</taxon>
    </lineage>
</organism>
<keyword evidence="1" id="KW-0472">Membrane</keyword>
<feature type="transmembrane region" description="Helical" evidence="1">
    <location>
        <begin position="63"/>
        <end position="82"/>
    </location>
</feature>
<reference evidence="3 4" key="1">
    <citation type="submission" date="2019-03" db="EMBL/GenBank/DDBJ databases">
        <authorList>
            <person name="Gaulin E."/>
            <person name="Dumas B."/>
        </authorList>
    </citation>
    <scope>NUCLEOTIDE SEQUENCE [LARGE SCALE GENOMIC DNA]</scope>
    <source>
        <strain evidence="3">CBS 568.67</strain>
    </source>
</reference>
<keyword evidence="1" id="KW-1133">Transmembrane helix</keyword>
<evidence type="ECO:0000256" key="1">
    <source>
        <dbReference type="SAM" id="Phobius"/>
    </source>
</evidence>
<feature type="transmembrane region" description="Helical" evidence="1">
    <location>
        <begin position="712"/>
        <end position="734"/>
    </location>
</feature>
<dbReference type="EMBL" id="VJMH01001230">
    <property type="protein sequence ID" value="KAF0712590.1"/>
    <property type="molecule type" value="Genomic_DNA"/>
</dbReference>
<keyword evidence="1" id="KW-0812">Transmembrane</keyword>
<proteinExistence type="predicted"/>
<name>A0A485KCC6_9STRA</name>
<dbReference type="EMBL" id="CAADRA010001230">
    <property type="protein sequence ID" value="VFT81872.1"/>
    <property type="molecule type" value="Genomic_DNA"/>
</dbReference>
<evidence type="ECO:0000313" key="2">
    <source>
        <dbReference type="EMBL" id="KAF0712590.1"/>
    </source>
</evidence>
<feature type="transmembrane region" description="Helical" evidence="1">
    <location>
        <begin position="1683"/>
        <end position="1700"/>
    </location>
</feature>
<gene>
    <name evidence="3" type="primary">Aste57867_4777</name>
    <name evidence="2" type="ORF">As57867_004764</name>
    <name evidence="3" type="ORF">ASTE57867_4777</name>
</gene>
<keyword evidence="4" id="KW-1185">Reference proteome</keyword>
<feature type="transmembrane region" description="Helical" evidence="1">
    <location>
        <begin position="677"/>
        <end position="700"/>
    </location>
</feature>
<feature type="transmembrane region" description="Helical" evidence="1">
    <location>
        <begin position="1628"/>
        <end position="1647"/>
    </location>
</feature>
<feature type="transmembrane region" description="Helical" evidence="1">
    <location>
        <begin position="1506"/>
        <end position="1532"/>
    </location>
</feature>
<feature type="transmembrane region" description="Helical" evidence="1">
    <location>
        <begin position="1600"/>
        <end position="1621"/>
    </location>
</feature>
<feature type="transmembrane region" description="Helical" evidence="1">
    <location>
        <begin position="1559"/>
        <end position="1580"/>
    </location>
</feature>
<feature type="transmembrane region" description="Helical" evidence="1">
    <location>
        <begin position="746"/>
        <end position="764"/>
    </location>
</feature>